<dbReference type="InterPro" id="IPR036458">
    <property type="entry name" value="Na:dicarbo_symporter_sf"/>
</dbReference>
<evidence type="ECO:0000256" key="6">
    <source>
        <dbReference type="RuleBase" id="RU361216"/>
    </source>
</evidence>
<evidence type="ECO:0000256" key="3">
    <source>
        <dbReference type="ARBA" id="ARBA00022692"/>
    </source>
</evidence>
<keyword evidence="4 6" id="KW-1133">Transmembrane helix</keyword>
<keyword evidence="2 6" id="KW-0813">Transport</keyword>
<comment type="similarity">
    <text evidence="6">Belongs to the dicarboxylate/amino acid:cation symporter (DAACS) (TC 2.A.23) family.</text>
</comment>
<dbReference type="GO" id="GO:0015501">
    <property type="term" value="F:glutamate:sodium symporter activity"/>
    <property type="evidence" value="ECO:0007669"/>
    <property type="project" value="TreeGrafter"/>
</dbReference>
<proteinExistence type="inferred from homology"/>
<feature type="transmembrane region" description="Helical" evidence="6">
    <location>
        <begin position="342"/>
        <end position="367"/>
    </location>
</feature>
<keyword evidence="5 6" id="KW-0472">Membrane</keyword>
<feature type="transmembrane region" description="Helical" evidence="6">
    <location>
        <begin position="127"/>
        <end position="147"/>
    </location>
</feature>
<keyword evidence="9" id="KW-1185">Reference proteome</keyword>
<dbReference type="PANTHER" id="PTHR11958">
    <property type="entry name" value="SODIUM/DICARBOXYLATE SYMPORTER-RELATED"/>
    <property type="match status" value="1"/>
</dbReference>
<evidence type="ECO:0000313" key="8">
    <source>
        <dbReference type="EMBL" id="KAK4448693.1"/>
    </source>
</evidence>
<evidence type="ECO:0000313" key="9">
    <source>
        <dbReference type="Proteomes" id="UP001321760"/>
    </source>
</evidence>
<dbReference type="AlphaFoldDB" id="A0AAV9GMY9"/>
<feature type="region of interest" description="Disordered" evidence="7">
    <location>
        <begin position="1"/>
        <end position="33"/>
    </location>
</feature>
<evidence type="ECO:0000256" key="7">
    <source>
        <dbReference type="SAM" id="MobiDB-lite"/>
    </source>
</evidence>
<dbReference type="PRINTS" id="PR00173">
    <property type="entry name" value="EDTRNSPORT"/>
</dbReference>
<evidence type="ECO:0000256" key="2">
    <source>
        <dbReference type="ARBA" id="ARBA00022448"/>
    </source>
</evidence>
<dbReference type="GO" id="GO:0015175">
    <property type="term" value="F:neutral L-amino acid transmembrane transporter activity"/>
    <property type="evidence" value="ECO:0007669"/>
    <property type="project" value="TreeGrafter"/>
</dbReference>
<dbReference type="SUPFAM" id="SSF118215">
    <property type="entry name" value="Proton glutamate symport protein"/>
    <property type="match status" value="1"/>
</dbReference>
<reference evidence="8" key="2">
    <citation type="submission" date="2023-05" db="EMBL/GenBank/DDBJ databases">
        <authorList>
            <consortium name="Lawrence Berkeley National Laboratory"/>
            <person name="Steindorff A."/>
            <person name="Hensen N."/>
            <person name="Bonometti L."/>
            <person name="Westerberg I."/>
            <person name="Brannstrom I.O."/>
            <person name="Guillou S."/>
            <person name="Cros-Aarteil S."/>
            <person name="Calhoun S."/>
            <person name="Haridas S."/>
            <person name="Kuo A."/>
            <person name="Mondo S."/>
            <person name="Pangilinan J."/>
            <person name="Riley R."/>
            <person name="Labutti K."/>
            <person name="Andreopoulos B."/>
            <person name="Lipzen A."/>
            <person name="Chen C."/>
            <person name="Yanf M."/>
            <person name="Daum C."/>
            <person name="Ng V."/>
            <person name="Clum A."/>
            <person name="Ohm R."/>
            <person name="Martin F."/>
            <person name="Silar P."/>
            <person name="Natvig D."/>
            <person name="Lalanne C."/>
            <person name="Gautier V."/>
            <person name="Ament-Velasquez S.L."/>
            <person name="Kruys A."/>
            <person name="Hutchinson M.I."/>
            <person name="Powell A.J."/>
            <person name="Barry K."/>
            <person name="Miller A.N."/>
            <person name="Grigoriev I.V."/>
            <person name="Debuchy R."/>
            <person name="Gladieux P."/>
            <person name="Thoren M.H."/>
            <person name="Johannesson H."/>
        </authorList>
    </citation>
    <scope>NUCLEOTIDE SEQUENCE</scope>
    <source>
        <strain evidence="8">PSN243</strain>
    </source>
</reference>
<evidence type="ECO:0000256" key="1">
    <source>
        <dbReference type="ARBA" id="ARBA00004141"/>
    </source>
</evidence>
<feature type="transmembrane region" description="Helical" evidence="6">
    <location>
        <begin position="402"/>
        <end position="429"/>
    </location>
</feature>
<comment type="caution">
    <text evidence="8">The sequence shown here is derived from an EMBL/GenBank/DDBJ whole genome shotgun (WGS) entry which is preliminary data.</text>
</comment>
<dbReference type="Pfam" id="PF00375">
    <property type="entry name" value="SDF"/>
    <property type="match status" value="1"/>
</dbReference>
<dbReference type="PANTHER" id="PTHR11958:SF63">
    <property type="entry name" value="AMINO ACID TRANSPORTER"/>
    <property type="match status" value="1"/>
</dbReference>
<dbReference type="EMBL" id="MU865941">
    <property type="protein sequence ID" value="KAK4448693.1"/>
    <property type="molecule type" value="Genomic_DNA"/>
</dbReference>
<keyword evidence="6" id="KW-0769">Symport</keyword>
<organism evidence="8 9">
    <name type="scientific">Podospora aff. communis PSN243</name>
    <dbReference type="NCBI Taxonomy" id="3040156"/>
    <lineage>
        <taxon>Eukaryota</taxon>
        <taxon>Fungi</taxon>
        <taxon>Dikarya</taxon>
        <taxon>Ascomycota</taxon>
        <taxon>Pezizomycotina</taxon>
        <taxon>Sordariomycetes</taxon>
        <taxon>Sordariomycetidae</taxon>
        <taxon>Sordariales</taxon>
        <taxon>Podosporaceae</taxon>
        <taxon>Podospora</taxon>
    </lineage>
</organism>
<gene>
    <name evidence="8" type="ORF">QBC34DRAFT_102040</name>
</gene>
<feature type="transmembrane region" description="Helical" evidence="6">
    <location>
        <begin position="48"/>
        <end position="69"/>
    </location>
</feature>
<feature type="transmembrane region" description="Helical" evidence="6">
    <location>
        <begin position="269"/>
        <end position="295"/>
    </location>
</feature>
<feature type="transmembrane region" description="Helical" evidence="6">
    <location>
        <begin position="236"/>
        <end position="257"/>
    </location>
</feature>
<feature type="transmembrane region" description="Helical" evidence="6">
    <location>
        <begin position="90"/>
        <end position="107"/>
    </location>
</feature>
<dbReference type="Gene3D" id="1.10.3860.10">
    <property type="entry name" value="Sodium:dicarboxylate symporter"/>
    <property type="match status" value="1"/>
</dbReference>
<keyword evidence="3 6" id="KW-0812">Transmembrane</keyword>
<sequence length="480" mass="51893">MSEKHQSAFAGDEGTLRASTNSPTDPPPAQTEEVKKPWWHNVFEMGSVSQIIIAAVLAVAIGIAVSYSVDDIPKAAIVLVGIPGRLWLRALRAVVLPLIVTAMILAVQRLKAMTGGGQKLAKWTVGYYVLTTLLAIVISTILTDLVWGRLMQVADRTSLIVDPDDEKTYAEREAVEIYDVVQQMFDSFIPNNIVSALANDGLLAVLITAIVIGYLLDTGSAIVRVLEEIEVLITKVITFLIKLAPIGVFFLILPNLFQLDLKDVGVNLGLLIGGGVANMGIHLFIVLPIIFFAIVRENPYAYWFKCSPAWLTAWGSASSAATLPVTMKCVAARGVPWTINKFAVPLGCLVNMDGTAIYFPLCVVFMAVTQGIKLSPADYVIICLLSTLASIGTTPIPSSSLVLTVMIASAVNVPITGMYGVIITIDWFLDRFRTAVNVSGDMFAAKVVEKLTGIKDDPSDMSDEEVGQVQDNIHENTQRV</sequence>
<dbReference type="InterPro" id="IPR001991">
    <property type="entry name" value="Na-dicarboxylate_symporter"/>
</dbReference>
<reference evidence="8" key="1">
    <citation type="journal article" date="2023" name="Mol. Phylogenet. Evol.">
        <title>Genome-scale phylogeny and comparative genomics of the fungal order Sordariales.</title>
        <authorList>
            <person name="Hensen N."/>
            <person name="Bonometti L."/>
            <person name="Westerberg I."/>
            <person name="Brannstrom I.O."/>
            <person name="Guillou S."/>
            <person name="Cros-Aarteil S."/>
            <person name="Calhoun S."/>
            <person name="Haridas S."/>
            <person name="Kuo A."/>
            <person name="Mondo S."/>
            <person name="Pangilinan J."/>
            <person name="Riley R."/>
            <person name="LaButti K."/>
            <person name="Andreopoulos B."/>
            <person name="Lipzen A."/>
            <person name="Chen C."/>
            <person name="Yan M."/>
            <person name="Daum C."/>
            <person name="Ng V."/>
            <person name="Clum A."/>
            <person name="Steindorff A."/>
            <person name="Ohm R.A."/>
            <person name="Martin F."/>
            <person name="Silar P."/>
            <person name="Natvig D.O."/>
            <person name="Lalanne C."/>
            <person name="Gautier V."/>
            <person name="Ament-Velasquez S.L."/>
            <person name="Kruys A."/>
            <person name="Hutchinson M.I."/>
            <person name="Powell A.J."/>
            <person name="Barry K."/>
            <person name="Miller A.N."/>
            <person name="Grigoriev I.V."/>
            <person name="Debuchy R."/>
            <person name="Gladieux P."/>
            <person name="Hiltunen Thoren M."/>
            <person name="Johannesson H."/>
        </authorList>
    </citation>
    <scope>NUCLEOTIDE SEQUENCE</scope>
    <source>
        <strain evidence="8">PSN243</strain>
    </source>
</reference>
<comment type="subcellular location">
    <subcellularLocation>
        <location evidence="1 6">Membrane</location>
        <topology evidence="1 6">Multi-pass membrane protein</topology>
    </subcellularLocation>
</comment>
<dbReference type="InterPro" id="IPR050746">
    <property type="entry name" value="DAACS"/>
</dbReference>
<feature type="region of interest" description="Disordered" evidence="7">
    <location>
        <begin position="456"/>
        <end position="480"/>
    </location>
</feature>
<dbReference type="Proteomes" id="UP001321760">
    <property type="component" value="Unassembled WGS sequence"/>
</dbReference>
<name>A0AAV9GMY9_9PEZI</name>
<feature type="transmembrane region" description="Helical" evidence="6">
    <location>
        <begin position="193"/>
        <end position="216"/>
    </location>
</feature>
<protein>
    <recommendedName>
        <fullName evidence="6">Amino acid transporter</fullName>
    </recommendedName>
</protein>
<dbReference type="GO" id="GO:0005313">
    <property type="term" value="F:L-glutamate transmembrane transporter activity"/>
    <property type="evidence" value="ECO:0007669"/>
    <property type="project" value="TreeGrafter"/>
</dbReference>
<evidence type="ECO:0000256" key="4">
    <source>
        <dbReference type="ARBA" id="ARBA00022989"/>
    </source>
</evidence>
<evidence type="ECO:0000256" key="5">
    <source>
        <dbReference type="ARBA" id="ARBA00023136"/>
    </source>
</evidence>
<dbReference type="GO" id="GO:0005886">
    <property type="term" value="C:plasma membrane"/>
    <property type="evidence" value="ECO:0007669"/>
    <property type="project" value="TreeGrafter"/>
</dbReference>
<accession>A0AAV9GMY9</accession>